<gene>
    <name evidence="1" type="ORF">LCGC14_1649850</name>
</gene>
<name>A0A0F9KXD4_9ZZZZ</name>
<protein>
    <submittedName>
        <fullName evidence="1">Uncharacterized protein</fullName>
    </submittedName>
</protein>
<dbReference type="AlphaFoldDB" id="A0A0F9KXD4"/>
<evidence type="ECO:0000313" key="1">
    <source>
        <dbReference type="EMBL" id="KKM20005.1"/>
    </source>
</evidence>
<reference evidence="1" key="1">
    <citation type="journal article" date="2015" name="Nature">
        <title>Complex archaea that bridge the gap between prokaryotes and eukaryotes.</title>
        <authorList>
            <person name="Spang A."/>
            <person name="Saw J.H."/>
            <person name="Jorgensen S.L."/>
            <person name="Zaremba-Niedzwiedzka K."/>
            <person name="Martijn J."/>
            <person name="Lind A.E."/>
            <person name="van Eijk R."/>
            <person name="Schleper C."/>
            <person name="Guy L."/>
            <person name="Ettema T.J."/>
        </authorList>
    </citation>
    <scope>NUCLEOTIDE SEQUENCE</scope>
</reference>
<sequence>MEQINEIFSIAKEKGLKHLSIVIFDEDNKNYNIITEREPGLNVILYVGNKDRFGCRDLPELKKALTEQKELNWAK</sequence>
<proteinExistence type="predicted"/>
<comment type="caution">
    <text evidence="1">The sequence shown here is derived from an EMBL/GenBank/DDBJ whole genome shotgun (WGS) entry which is preliminary data.</text>
</comment>
<accession>A0A0F9KXD4</accession>
<organism evidence="1">
    <name type="scientific">marine sediment metagenome</name>
    <dbReference type="NCBI Taxonomy" id="412755"/>
    <lineage>
        <taxon>unclassified sequences</taxon>
        <taxon>metagenomes</taxon>
        <taxon>ecological metagenomes</taxon>
    </lineage>
</organism>
<dbReference type="EMBL" id="LAZR01013859">
    <property type="protein sequence ID" value="KKM20005.1"/>
    <property type="molecule type" value="Genomic_DNA"/>
</dbReference>